<accession>A0A381W9Z8</accession>
<evidence type="ECO:0000313" key="3">
    <source>
        <dbReference type="EMBL" id="SVA49370.1"/>
    </source>
</evidence>
<dbReference type="EMBL" id="UINC01011158">
    <property type="protein sequence ID" value="SVA49370.1"/>
    <property type="molecule type" value="Genomic_DNA"/>
</dbReference>
<proteinExistence type="predicted"/>
<dbReference type="InterPro" id="IPR023158">
    <property type="entry name" value="YerB-like_sf"/>
</dbReference>
<evidence type="ECO:0008006" key="4">
    <source>
        <dbReference type="Google" id="ProtNLM"/>
    </source>
</evidence>
<dbReference type="Pfam" id="PF11258">
    <property type="entry name" value="DUF3048"/>
    <property type="match status" value="1"/>
</dbReference>
<dbReference type="AlphaFoldDB" id="A0A381W9Z8"/>
<name>A0A381W9Z8_9ZZZZ</name>
<dbReference type="InterPro" id="IPR021416">
    <property type="entry name" value="DUF3048_N"/>
</dbReference>
<dbReference type="Gene3D" id="3.50.90.10">
    <property type="entry name" value="YerB-like"/>
    <property type="match status" value="1"/>
</dbReference>
<evidence type="ECO:0000259" key="2">
    <source>
        <dbReference type="Pfam" id="PF17479"/>
    </source>
</evidence>
<dbReference type="SUPFAM" id="SSF159774">
    <property type="entry name" value="YerB-like"/>
    <property type="match status" value="1"/>
</dbReference>
<feature type="domain" description="DUF3048" evidence="2">
    <location>
        <begin position="178"/>
        <end position="285"/>
    </location>
</feature>
<gene>
    <name evidence="3" type="ORF">METZ01_LOCUS102224</name>
</gene>
<evidence type="ECO:0000259" key="1">
    <source>
        <dbReference type="Pfam" id="PF11258"/>
    </source>
</evidence>
<sequence>MGPRHPLTGLPAPDGSSVAPALVVKVGNNDANSLPQVGLEQADIVYEALIEVGRTRFLAVFHGAVPDLVGPVRSARSSDIDLIGNLNRPFFAFWGSNEGVGAEVADAVSRGTFILQTTSAGGQGFFTRDPSRGVPPYDGILEAADLMALAAGVAPDAVFAYGDQAGSSVPSLGVRWDTGARRIDYLWDSGASQWLRYQDGRPLVDATGVQLAADNVLVLYVGYDRSIADPTSPQALSTGDGDGWLFRDGTVTGVTWNRPFVADPWALADDDTGVLARLDYGTTWVALAQLGEASILSPADAASLLG</sequence>
<dbReference type="InterPro" id="IPR035328">
    <property type="entry name" value="DUF3048_C"/>
</dbReference>
<protein>
    <recommendedName>
        <fullName evidence="4">DUF3048 domain-containing protein</fullName>
    </recommendedName>
</protein>
<organism evidence="3">
    <name type="scientific">marine metagenome</name>
    <dbReference type="NCBI Taxonomy" id="408172"/>
    <lineage>
        <taxon>unclassified sequences</taxon>
        <taxon>metagenomes</taxon>
        <taxon>ecological metagenomes</taxon>
    </lineage>
</organism>
<feature type="domain" description="DUF3048" evidence="1">
    <location>
        <begin position="7"/>
        <end position="135"/>
    </location>
</feature>
<dbReference type="Pfam" id="PF17479">
    <property type="entry name" value="DUF3048_C"/>
    <property type="match status" value="1"/>
</dbReference>
<reference evidence="3" key="1">
    <citation type="submission" date="2018-05" db="EMBL/GenBank/DDBJ databases">
        <authorList>
            <person name="Lanie J.A."/>
            <person name="Ng W.-L."/>
            <person name="Kazmierczak K.M."/>
            <person name="Andrzejewski T.M."/>
            <person name="Davidsen T.M."/>
            <person name="Wayne K.J."/>
            <person name="Tettelin H."/>
            <person name="Glass J.I."/>
            <person name="Rusch D."/>
            <person name="Podicherti R."/>
            <person name="Tsui H.-C.T."/>
            <person name="Winkler M.E."/>
        </authorList>
    </citation>
    <scope>NUCLEOTIDE SEQUENCE</scope>
</reference>